<feature type="chain" id="PRO_5045923953" description="DUF4124 domain-containing protein" evidence="2">
    <location>
        <begin position="21"/>
        <end position="172"/>
    </location>
</feature>
<evidence type="ECO:0008006" key="5">
    <source>
        <dbReference type="Google" id="ProtNLM"/>
    </source>
</evidence>
<sequence>MPPRAILALLLGTLALAPLAAVSQAGPGQLTLYRCGPQGRELRNTPCPQEPGASQVLHYDPGDAQAAAAAQERIRREGLLIERQAREREARDRAERRAVERADPGVSMGSKAQPLGAATAAPAPPAPQRRAGARHGRPLGKTPNKTQHKPEPLPPPQKGVEPAPQGPAAQTP</sequence>
<evidence type="ECO:0000313" key="3">
    <source>
        <dbReference type="EMBL" id="MEO3713173.1"/>
    </source>
</evidence>
<name>A0ABV0GDP4_9BURK</name>
<reference evidence="3 4" key="1">
    <citation type="submission" date="2024-05" db="EMBL/GenBank/DDBJ databases">
        <title>Roseateles sp. 2.12 16S ribosomal RNA gene Genome sequencing and assembly.</title>
        <authorList>
            <person name="Woo H."/>
        </authorList>
    </citation>
    <scope>NUCLEOTIDE SEQUENCE [LARGE SCALE GENOMIC DNA]</scope>
    <source>
        <strain evidence="3 4">2.12</strain>
    </source>
</reference>
<comment type="caution">
    <text evidence="3">The sequence shown here is derived from an EMBL/GenBank/DDBJ whole genome shotgun (WGS) entry which is preliminary data.</text>
</comment>
<dbReference type="EMBL" id="JBDPZC010000004">
    <property type="protein sequence ID" value="MEO3713173.1"/>
    <property type="molecule type" value="Genomic_DNA"/>
</dbReference>
<keyword evidence="4" id="KW-1185">Reference proteome</keyword>
<dbReference type="RefSeq" id="WP_347609377.1">
    <property type="nucleotide sequence ID" value="NZ_JBDPZC010000004.1"/>
</dbReference>
<protein>
    <recommendedName>
        <fullName evidence="5">DUF4124 domain-containing protein</fullName>
    </recommendedName>
</protein>
<gene>
    <name evidence="3" type="ORF">ABDJ40_10395</name>
</gene>
<accession>A0ABV0GDP4</accession>
<evidence type="ECO:0000313" key="4">
    <source>
        <dbReference type="Proteomes" id="UP001462640"/>
    </source>
</evidence>
<organism evidence="3 4">
    <name type="scientific">Roseateles flavus</name>
    <dbReference type="NCBI Taxonomy" id="3149041"/>
    <lineage>
        <taxon>Bacteria</taxon>
        <taxon>Pseudomonadati</taxon>
        <taxon>Pseudomonadota</taxon>
        <taxon>Betaproteobacteria</taxon>
        <taxon>Burkholderiales</taxon>
        <taxon>Sphaerotilaceae</taxon>
        <taxon>Roseateles</taxon>
    </lineage>
</organism>
<feature type="compositionally biased region" description="Basic and acidic residues" evidence="1">
    <location>
        <begin position="77"/>
        <end position="103"/>
    </location>
</feature>
<proteinExistence type="predicted"/>
<feature type="region of interest" description="Disordered" evidence="1">
    <location>
        <begin position="77"/>
        <end position="172"/>
    </location>
</feature>
<keyword evidence="2" id="KW-0732">Signal</keyword>
<feature type="compositionally biased region" description="Low complexity" evidence="1">
    <location>
        <begin position="112"/>
        <end position="121"/>
    </location>
</feature>
<evidence type="ECO:0000256" key="1">
    <source>
        <dbReference type="SAM" id="MobiDB-lite"/>
    </source>
</evidence>
<dbReference type="Proteomes" id="UP001462640">
    <property type="component" value="Unassembled WGS sequence"/>
</dbReference>
<evidence type="ECO:0000256" key="2">
    <source>
        <dbReference type="SAM" id="SignalP"/>
    </source>
</evidence>
<feature type="signal peptide" evidence="2">
    <location>
        <begin position="1"/>
        <end position="20"/>
    </location>
</feature>